<sequence length="72" mass="8468">MCLLATMKRWIDNMKRSPRVADENMFNRDEIPRYVDEYRPRYRWNNLSALYSMIQGHGVNGADGVWIAGGIF</sequence>
<dbReference type="Proteomes" id="UP000230069">
    <property type="component" value="Unassembled WGS sequence"/>
</dbReference>
<protein>
    <submittedName>
        <fullName evidence="1">Uncharacterized protein</fullName>
    </submittedName>
</protein>
<keyword evidence="2" id="KW-1185">Reference proteome</keyword>
<dbReference type="PANTHER" id="PTHR48165:SF1">
    <property type="entry name" value="TRANSMEMBRANE PROTEIN"/>
    <property type="match status" value="1"/>
</dbReference>
<gene>
    <name evidence="1" type="ORF">AQUCO_00100091v1</name>
</gene>
<dbReference type="EMBL" id="KZ305018">
    <property type="protein sequence ID" value="PIA64371.1"/>
    <property type="molecule type" value="Genomic_DNA"/>
</dbReference>
<accession>A0A2G5F8P6</accession>
<name>A0A2G5F8P6_AQUCA</name>
<dbReference type="OrthoDB" id="1857384at2759"/>
<evidence type="ECO:0000313" key="2">
    <source>
        <dbReference type="Proteomes" id="UP000230069"/>
    </source>
</evidence>
<reference evidence="1 2" key="1">
    <citation type="submission" date="2017-09" db="EMBL/GenBank/DDBJ databases">
        <title>WGS assembly of Aquilegia coerulea Goldsmith.</title>
        <authorList>
            <person name="Hodges S."/>
            <person name="Kramer E."/>
            <person name="Nordborg M."/>
            <person name="Tomkins J."/>
            <person name="Borevitz J."/>
            <person name="Derieg N."/>
            <person name="Yan J."/>
            <person name="Mihaltcheva S."/>
            <person name="Hayes R.D."/>
            <person name="Rokhsar D."/>
        </authorList>
    </citation>
    <scope>NUCLEOTIDE SEQUENCE [LARGE SCALE GENOMIC DNA]</scope>
    <source>
        <strain evidence="2">cv. Goldsmith</strain>
    </source>
</reference>
<dbReference type="AlphaFoldDB" id="A0A2G5F8P6"/>
<dbReference type="PANTHER" id="PTHR48165">
    <property type="entry name" value="BNAC03G44900D PROTEIN"/>
    <property type="match status" value="1"/>
</dbReference>
<dbReference type="InParanoid" id="A0A2G5F8P6"/>
<proteinExistence type="predicted"/>
<organism evidence="1 2">
    <name type="scientific">Aquilegia coerulea</name>
    <name type="common">Rocky mountain columbine</name>
    <dbReference type="NCBI Taxonomy" id="218851"/>
    <lineage>
        <taxon>Eukaryota</taxon>
        <taxon>Viridiplantae</taxon>
        <taxon>Streptophyta</taxon>
        <taxon>Embryophyta</taxon>
        <taxon>Tracheophyta</taxon>
        <taxon>Spermatophyta</taxon>
        <taxon>Magnoliopsida</taxon>
        <taxon>Ranunculales</taxon>
        <taxon>Ranunculaceae</taxon>
        <taxon>Thalictroideae</taxon>
        <taxon>Aquilegia</taxon>
    </lineage>
</organism>
<evidence type="ECO:0000313" key="1">
    <source>
        <dbReference type="EMBL" id="PIA64371.1"/>
    </source>
</evidence>